<keyword evidence="1" id="KW-1133">Transmembrane helix</keyword>
<sequence length="166" mass="17894">MVGHVSARPMPGIEEHPDIAALRARYDRAAETTSAHMLDGLTFLSGLYLAISPWVVNFHGRTSTLTVNNLITGIAVTLLALLFASAYGRTHGLAWVVPLIGLWTIVAPWVISGSRATTSTIINNVLTGALITLFGLGAVAIGMMSHRRHQEMPMQPGRPTPRRGMM</sequence>
<name>A0ABP8TH10_9ACTN</name>
<evidence type="ECO:0000313" key="4">
    <source>
        <dbReference type="Proteomes" id="UP001500212"/>
    </source>
</evidence>
<dbReference type="Proteomes" id="UP001500212">
    <property type="component" value="Unassembled WGS sequence"/>
</dbReference>
<protein>
    <recommendedName>
        <fullName evidence="2">SPW repeat-containing integral membrane domain-containing protein</fullName>
    </recommendedName>
</protein>
<feature type="transmembrane region" description="Helical" evidence="1">
    <location>
        <begin position="93"/>
        <end position="112"/>
    </location>
</feature>
<gene>
    <name evidence="3" type="ORF">GCM10023195_12970</name>
</gene>
<reference evidence="4" key="1">
    <citation type="journal article" date="2019" name="Int. J. Syst. Evol. Microbiol.">
        <title>The Global Catalogue of Microorganisms (GCM) 10K type strain sequencing project: providing services to taxonomists for standard genome sequencing and annotation.</title>
        <authorList>
            <consortium name="The Broad Institute Genomics Platform"/>
            <consortium name="The Broad Institute Genome Sequencing Center for Infectious Disease"/>
            <person name="Wu L."/>
            <person name="Ma J."/>
        </authorList>
    </citation>
    <scope>NUCLEOTIDE SEQUENCE [LARGE SCALE GENOMIC DNA]</scope>
    <source>
        <strain evidence="4">JCM 17938</strain>
    </source>
</reference>
<evidence type="ECO:0000313" key="3">
    <source>
        <dbReference type="EMBL" id="GAA4603867.1"/>
    </source>
</evidence>
<comment type="caution">
    <text evidence="3">The sequence shown here is derived from an EMBL/GenBank/DDBJ whole genome shotgun (WGS) entry which is preliminary data.</text>
</comment>
<organism evidence="3 4">
    <name type="scientific">Actinoallomurus liliacearum</name>
    <dbReference type="NCBI Taxonomy" id="1080073"/>
    <lineage>
        <taxon>Bacteria</taxon>
        <taxon>Bacillati</taxon>
        <taxon>Actinomycetota</taxon>
        <taxon>Actinomycetes</taxon>
        <taxon>Streptosporangiales</taxon>
        <taxon>Thermomonosporaceae</taxon>
        <taxon>Actinoallomurus</taxon>
    </lineage>
</organism>
<accession>A0ABP8TH10</accession>
<evidence type="ECO:0000256" key="1">
    <source>
        <dbReference type="SAM" id="Phobius"/>
    </source>
</evidence>
<feature type="transmembrane region" description="Helical" evidence="1">
    <location>
        <begin position="124"/>
        <end position="144"/>
    </location>
</feature>
<dbReference type="InterPro" id="IPR005530">
    <property type="entry name" value="SPW"/>
</dbReference>
<feature type="transmembrane region" description="Helical" evidence="1">
    <location>
        <begin position="35"/>
        <end position="55"/>
    </location>
</feature>
<keyword evidence="1" id="KW-0812">Transmembrane</keyword>
<proteinExistence type="predicted"/>
<dbReference type="Pfam" id="PF03779">
    <property type="entry name" value="SPW"/>
    <property type="match status" value="1"/>
</dbReference>
<evidence type="ECO:0000259" key="2">
    <source>
        <dbReference type="Pfam" id="PF03779"/>
    </source>
</evidence>
<feature type="domain" description="SPW repeat-containing integral membrane" evidence="2">
    <location>
        <begin position="38"/>
        <end position="136"/>
    </location>
</feature>
<keyword evidence="4" id="KW-1185">Reference proteome</keyword>
<keyword evidence="1" id="KW-0472">Membrane</keyword>
<feature type="transmembrane region" description="Helical" evidence="1">
    <location>
        <begin position="67"/>
        <end position="86"/>
    </location>
</feature>
<dbReference type="EMBL" id="BAABHJ010000003">
    <property type="protein sequence ID" value="GAA4603867.1"/>
    <property type="molecule type" value="Genomic_DNA"/>
</dbReference>